<dbReference type="PANTHER" id="PTHR38456">
    <property type="entry name" value="CYCLIC DI-AMP RECEPTOR A"/>
    <property type="match status" value="1"/>
</dbReference>
<comment type="caution">
    <text evidence="1">The sequence shown here is derived from an EMBL/GenBank/DDBJ whole genome shotgun (WGS) entry which is preliminary data.</text>
</comment>
<reference evidence="1" key="2">
    <citation type="submission" date="2019-01" db="EMBL/GenBank/DDBJ databases">
        <authorList>
            <consortium name="NCBI Pathogen Detection Project"/>
        </authorList>
    </citation>
    <scope>NUCLEOTIDE SEQUENCE</scope>
    <source>
        <strain evidence="1">P125109</strain>
    </source>
</reference>
<dbReference type="SUPFAM" id="SSF54913">
    <property type="entry name" value="GlnB-like"/>
    <property type="match status" value="1"/>
</dbReference>
<dbReference type="InterPro" id="IPR011322">
    <property type="entry name" value="N-reg_PII-like_a/b"/>
</dbReference>
<evidence type="ECO:0008006" key="2">
    <source>
        <dbReference type="Google" id="ProtNLM"/>
    </source>
</evidence>
<dbReference type="Pfam" id="PF06153">
    <property type="entry name" value="CdAMP_rec"/>
    <property type="match status" value="1"/>
</dbReference>
<dbReference type="InterPro" id="IPR010375">
    <property type="entry name" value="CdAMP_rec"/>
</dbReference>
<dbReference type="AlphaFoldDB" id="A0A725B6K0"/>
<sequence length="56" mass="6255">MKMVITIVQDKDSLRLAEALVEHDFRATKLATTGGFLKEGNTTFMIGVQSERLDDL</sequence>
<accession>A0A725B6K0</accession>
<dbReference type="Gene3D" id="3.30.70.120">
    <property type="match status" value="1"/>
</dbReference>
<evidence type="ECO:0000313" key="1">
    <source>
        <dbReference type="EMBL" id="HAE0521252.1"/>
    </source>
</evidence>
<dbReference type="PANTHER" id="PTHR38456:SF1">
    <property type="entry name" value="CYCLIC DI-AMP RECEPTOR A"/>
    <property type="match status" value="1"/>
</dbReference>
<feature type="non-terminal residue" evidence="1">
    <location>
        <position position="56"/>
    </location>
</feature>
<dbReference type="EMBL" id="DAAQRD010000126">
    <property type="protein sequence ID" value="HAE0521252.1"/>
    <property type="molecule type" value="Genomic_DNA"/>
</dbReference>
<name>A0A725B6K0_SALEP</name>
<gene>
    <name evidence="1" type="ORF">G2720_26005</name>
</gene>
<protein>
    <recommendedName>
        <fullName evidence="2">Transcriptional regulator</fullName>
    </recommendedName>
</protein>
<proteinExistence type="predicted"/>
<dbReference type="InterPro" id="IPR015867">
    <property type="entry name" value="N-reg_PII/ATP_PRibTrfase_C"/>
</dbReference>
<organism evidence="1">
    <name type="scientific">Salmonella enteritidis PT4 (strain P125109)</name>
    <dbReference type="NCBI Taxonomy" id="550537"/>
    <lineage>
        <taxon>Bacteria</taxon>
        <taxon>Pseudomonadati</taxon>
        <taxon>Pseudomonadota</taxon>
        <taxon>Gammaproteobacteria</taxon>
        <taxon>Enterobacterales</taxon>
        <taxon>Enterobacteriaceae</taxon>
        <taxon>Salmonella</taxon>
    </lineage>
</organism>
<reference evidence="1" key="1">
    <citation type="journal article" date="2018" name="Genome Biol.">
        <title>SKESA: strategic k-mer extension for scrupulous assemblies.</title>
        <authorList>
            <person name="Souvorov A."/>
            <person name="Agarwala R."/>
            <person name="Lipman D.J."/>
        </authorList>
    </citation>
    <scope>NUCLEOTIDE SEQUENCE</scope>
    <source>
        <strain evidence="1">P125109</strain>
    </source>
</reference>